<name>A0ABU7XH85_9HYPH</name>
<proteinExistence type="predicted"/>
<accession>A0ABU7XH85</accession>
<protein>
    <submittedName>
        <fullName evidence="1">Uncharacterized protein</fullName>
    </submittedName>
</protein>
<sequence>MSNLPSPSGGVDQFLVAPRSAETIGDLAAFEQALQSLPGASVLQRAGKPDRPRLVVGLSAAHADQLRNQFGATLIIEPNAPIQPL</sequence>
<reference evidence="1 2" key="1">
    <citation type="submission" date="2024-02" db="EMBL/GenBank/DDBJ databases">
        <authorList>
            <person name="Grouzdev D."/>
        </authorList>
    </citation>
    <scope>NUCLEOTIDE SEQUENCE [LARGE SCALE GENOMIC DNA]</scope>
    <source>
        <strain evidence="1 2">9N</strain>
    </source>
</reference>
<keyword evidence="2" id="KW-1185">Reference proteome</keyword>
<dbReference type="Proteomes" id="UP001350748">
    <property type="component" value="Unassembled WGS sequence"/>
</dbReference>
<dbReference type="RefSeq" id="WP_332081769.1">
    <property type="nucleotide sequence ID" value="NZ_JAZHYN010000023.1"/>
</dbReference>
<gene>
    <name evidence="1" type="ORF">V3H18_09410</name>
</gene>
<organism evidence="1 2">
    <name type="scientific">Methylocystis borbori</name>
    <dbReference type="NCBI Taxonomy" id="3118750"/>
    <lineage>
        <taxon>Bacteria</taxon>
        <taxon>Pseudomonadati</taxon>
        <taxon>Pseudomonadota</taxon>
        <taxon>Alphaproteobacteria</taxon>
        <taxon>Hyphomicrobiales</taxon>
        <taxon>Methylocystaceae</taxon>
        <taxon>Methylocystis</taxon>
    </lineage>
</organism>
<comment type="caution">
    <text evidence="1">The sequence shown here is derived from an EMBL/GenBank/DDBJ whole genome shotgun (WGS) entry which is preliminary data.</text>
</comment>
<dbReference type="EMBL" id="JAZHYN010000023">
    <property type="protein sequence ID" value="MEF3366749.1"/>
    <property type="molecule type" value="Genomic_DNA"/>
</dbReference>
<evidence type="ECO:0000313" key="2">
    <source>
        <dbReference type="Proteomes" id="UP001350748"/>
    </source>
</evidence>
<evidence type="ECO:0000313" key="1">
    <source>
        <dbReference type="EMBL" id="MEF3366749.1"/>
    </source>
</evidence>